<dbReference type="AlphaFoldDB" id="A0A1G6Q4D6"/>
<proteinExistence type="predicted"/>
<evidence type="ECO:0000313" key="4">
    <source>
        <dbReference type="Proteomes" id="UP000199416"/>
    </source>
</evidence>
<dbReference type="RefSeq" id="WP_091366509.1">
    <property type="nucleotide sequence ID" value="NZ_FMZF01000004.1"/>
</dbReference>
<evidence type="ECO:0000259" key="2">
    <source>
        <dbReference type="Pfam" id="PF01243"/>
    </source>
</evidence>
<dbReference type="PANTHER" id="PTHR42815:SF2">
    <property type="entry name" value="FAD-BINDING, PUTATIVE (AFU_ORTHOLOGUE AFUA_6G07600)-RELATED"/>
    <property type="match status" value="1"/>
</dbReference>
<organism evidence="3 4">
    <name type="scientific">Geodermatophilus telluris</name>
    <dbReference type="NCBI Taxonomy" id="1190417"/>
    <lineage>
        <taxon>Bacteria</taxon>
        <taxon>Bacillati</taxon>
        <taxon>Actinomycetota</taxon>
        <taxon>Actinomycetes</taxon>
        <taxon>Geodermatophilales</taxon>
        <taxon>Geodermatophilaceae</taxon>
        <taxon>Geodermatophilus</taxon>
    </lineage>
</organism>
<feature type="region of interest" description="Disordered" evidence="1">
    <location>
        <begin position="181"/>
        <end position="211"/>
    </location>
</feature>
<dbReference type="PANTHER" id="PTHR42815">
    <property type="entry name" value="FAD-BINDING, PUTATIVE (AFU_ORTHOLOGUE AFUA_6G07600)-RELATED"/>
    <property type="match status" value="1"/>
</dbReference>
<dbReference type="Pfam" id="PF01243">
    <property type="entry name" value="PNPOx_N"/>
    <property type="match status" value="1"/>
</dbReference>
<feature type="domain" description="Pyridoxamine 5'-phosphate oxidase N-terminal" evidence="2">
    <location>
        <begin position="33"/>
        <end position="130"/>
    </location>
</feature>
<sequence length="211" mass="22989">MPGSTGEHRLQERLGTTVRARAFYDHQVLDHLNDRMRAFVEERDMVFVATADAGGEADCTFRAGPPGFVCVLDERTLLLPEYRGNGVMASLGNITENGHVGLLFVDFCGSGVGLHVNGRAAVVESAALRARPGLPPQVLDALAVEGGRRVERWVHVDVVEAYIHCAKHVPRMLRLADAPQDWGTDDPVRKGGDHFRAKHEPRPWTGAAAAP</sequence>
<keyword evidence="4" id="KW-1185">Reference proteome</keyword>
<dbReference type="OrthoDB" id="9790331at2"/>
<dbReference type="EMBL" id="FMZF01000004">
    <property type="protein sequence ID" value="SDC87332.1"/>
    <property type="molecule type" value="Genomic_DNA"/>
</dbReference>
<dbReference type="Proteomes" id="UP000199416">
    <property type="component" value="Unassembled WGS sequence"/>
</dbReference>
<dbReference type="Gene3D" id="2.30.110.10">
    <property type="entry name" value="Electron Transport, Fmn-binding Protein, Chain A"/>
    <property type="match status" value="1"/>
</dbReference>
<dbReference type="STRING" id="1190417.SAMN05660690_2713"/>
<gene>
    <name evidence="3" type="ORF">SAMN05660690_2713</name>
</gene>
<feature type="compositionally biased region" description="Basic and acidic residues" evidence="1">
    <location>
        <begin position="186"/>
        <end position="202"/>
    </location>
</feature>
<evidence type="ECO:0000256" key="1">
    <source>
        <dbReference type="SAM" id="MobiDB-lite"/>
    </source>
</evidence>
<reference evidence="4" key="1">
    <citation type="submission" date="2016-10" db="EMBL/GenBank/DDBJ databases">
        <authorList>
            <person name="Varghese N."/>
            <person name="Submissions S."/>
        </authorList>
    </citation>
    <scope>NUCLEOTIDE SEQUENCE [LARGE SCALE GENOMIC DNA]</scope>
    <source>
        <strain evidence="4">DSM 45421</strain>
    </source>
</reference>
<dbReference type="InterPro" id="IPR011576">
    <property type="entry name" value="Pyridox_Oxase_N"/>
</dbReference>
<dbReference type="InterPro" id="IPR012349">
    <property type="entry name" value="Split_barrel_FMN-bd"/>
</dbReference>
<name>A0A1G6Q4D6_9ACTN</name>
<evidence type="ECO:0000313" key="3">
    <source>
        <dbReference type="EMBL" id="SDC87332.1"/>
    </source>
</evidence>
<dbReference type="SUPFAM" id="SSF50475">
    <property type="entry name" value="FMN-binding split barrel"/>
    <property type="match status" value="1"/>
</dbReference>
<protein>
    <recommendedName>
        <fullName evidence="2">Pyridoxamine 5'-phosphate oxidase N-terminal domain-containing protein</fullName>
    </recommendedName>
</protein>
<accession>A0A1G6Q4D6</accession>